<dbReference type="EMBL" id="LFYR01000897">
    <property type="protein sequence ID" value="KMZ67575.1"/>
    <property type="molecule type" value="Genomic_DNA"/>
</dbReference>
<comment type="similarity">
    <text evidence="1">Belongs to the BLM10 family.</text>
</comment>
<dbReference type="InterPro" id="IPR032430">
    <property type="entry name" value="Blm10_mid"/>
</dbReference>
<dbReference type="Proteomes" id="UP000036987">
    <property type="component" value="Unassembled WGS sequence"/>
</dbReference>
<dbReference type="Pfam" id="PF16507">
    <property type="entry name" value="HEAT_PSME4_mid"/>
    <property type="match status" value="2"/>
</dbReference>
<dbReference type="InterPro" id="IPR021843">
    <property type="entry name" value="PSME4_C"/>
</dbReference>
<dbReference type="STRING" id="29655.A0A0K9PH63"/>
<dbReference type="GO" id="GO:0070628">
    <property type="term" value="F:proteasome binding"/>
    <property type="evidence" value="ECO:0000318"/>
    <property type="project" value="GO_Central"/>
</dbReference>
<evidence type="ECO:0000256" key="4">
    <source>
        <dbReference type="ARBA" id="ARBA00023204"/>
    </source>
</evidence>
<dbReference type="InterPro" id="IPR011989">
    <property type="entry name" value="ARM-like"/>
</dbReference>
<dbReference type="InterPro" id="IPR016024">
    <property type="entry name" value="ARM-type_fold"/>
</dbReference>
<dbReference type="GO" id="GO:0005634">
    <property type="term" value="C:nucleus"/>
    <property type="evidence" value="ECO:0000318"/>
    <property type="project" value="GO_Central"/>
</dbReference>
<dbReference type="OMA" id="ECTQLVP"/>
<proteinExistence type="inferred from homology"/>
<dbReference type="OrthoDB" id="17907at2759"/>
<keyword evidence="8" id="KW-1185">Reference proteome</keyword>
<evidence type="ECO:0000259" key="5">
    <source>
        <dbReference type="Pfam" id="PF11919"/>
    </source>
</evidence>
<evidence type="ECO:0000259" key="6">
    <source>
        <dbReference type="Pfam" id="PF16507"/>
    </source>
</evidence>
<evidence type="ECO:0000313" key="7">
    <source>
        <dbReference type="EMBL" id="KMZ67575.1"/>
    </source>
</evidence>
<evidence type="ECO:0000313" key="8">
    <source>
        <dbReference type="Proteomes" id="UP000036987"/>
    </source>
</evidence>
<dbReference type="GO" id="GO:0006281">
    <property type="term" value="P:DNA repair"/>
    <property type="evidence" value="ECO:0007669"/>
    <property type="project" value="UniProtKB-KW"/>
</dbReference>
<evidence type="ECO:0000256" key="2">
    <source>
        <dbReference type="ARBA" id="ARBA00022737"/>
    </source>
</evidence>
<keyword evidence="3" id="KW-0227">DNA damage</keyword>
<organism evidence="7 8">
    <name type="scientific">Zostera marina</name>
    <name type="common">Eelgrass</name>
    <dbReference type="NCBI Taxonomy" id="29655"/>
    <lineage>
        <taxon>Eukaryota</taxon>
        <taxon>Viridiplantae</taxon>
        <taxon>Streptophyta</taxon>
        <taxon>Embryophyta</taxon>
        <taxon>Tracheophyta</taxon>
        <taxon>Spermatophyta</taxon>
        <taxon>Magnoliopsida</taxon>
        <taxon>Liliopsida</taxon>
        <taxon>Zosteraceae</taxon>
        <taxon>Zostera</taxon>
    </lineage>
</organism>
<evidence type="ECO:0000256" key="1">
    <source>
        <dbReference type="ARBA" id="ARBA00005739"/>
    </source>
</evidence>
<keyword evidence="4" id="KW-0234">DNA repair</keyword>
<dbReference type="GO" id="GO:0010499">
    <property type="term" value="P:proteasomal ubiquitin-independent protein catabolic process"/>
    <property type="evidence" value="ECO:0000318"/>
    <property type="project" value="GO_Central"/>
</dbReference>
<dbReference type="GO" id="GO:0005829">
    <property type="term" value="C:cytosol"/>
    <property type="evidence" value="ECO:0000318"/>
    <property type="project" value="GO_Central"/>
</dbReference>
<dbReference type="Pfam" id="PF11919">
    <property type="entry name" value="PSME4_C"/>
    <property type="match status" value="1"/>
</dbReference>
<dbReference type="GO" id="GO:0000502">
    <property type="term" value="C:proteasome complex"/>
    <property type="evidence" value="ECO:0007669"/>
    <property type="project" value="UniProtKB-KW"/>
</dbReference>
<keyword evidence="7" id="KW-0647">Proteasome</keyword>
<protein>
    <submittedName>
        <fullName evidence="7">Proteasome activator subunit 4</fullName>
    </submittedName>
</protein>
<dbReference type="InterPro" id="IPR035309">
    <property type="entry name" value="PSME4"/>
</dbReference>
<feature type="domain" description="Proteasome activator Blm10 middle HEAT repeats region" evidence="6">
    <location>
        <begin position="69"/>
        <end position="263"/>
    </location>
</feature>
<name>A0A0K9PH63_ZOSMR</name>
<reference evidence="8" key="1">
    <citation type="journal article" date="2016" name="Nature">
        <title>The genome of the seagrass Zostera marina reveals angiosperm adaptation to the sea.</title>
        <authorList>
            <person name="Olsen J.L."/>
            <person name="Rouze P."/>
            <person name="Verhelst B."/>
            <person name="Lin Y.-C."/>
            <person name="Bayer T."/>
            <person name="Collen J."/>
            <person name="Dattolo E."/>
            <person name="De Paoli E."/>
            <person name="Dittami S."/>
            <person name="Maumus F."/>
            <person name="Michel G."/>
            <person name="Kersting A."/>
            <person name="Lauritano C."/>
            <person name="Lohaus R."/>
            <person name="Toepel M."/>
            <person name="Tonon T."/>
            <person name="Vanneste K."/>
            <person name="Amirebrahimi M."/>
            <person name="Brakel J."/>
            <person name="Bostroem C."/>
            <person name="Chovatia M."/>
            <person name="Grimwood J."/>
            <person name="Jenkins J.W."/>
            <person name="Jueterbock A."/>
            <person name="Mraz A."/>
            <person name="Stam W.T."/>
            <person name="Tice H."/>
            <person name="Bornberg-Bauer E."/>
            <person name="Green P.J."/>
            <person name="Pearson G.A."/>
            <person name="Procaccini G."/>
            <person name="Duarte C.M."/>
            <person name="Schmutz J."/>
            <person name="Reusch T.B.H."/>
            <person name="Van de Peer Y."/>
        </authorList>
    </citation>
    <scope>NUCLEOTIDE SEQUENCE [LARGE SCALE GENOMIC DNA]</scope>
    <source>
        <strain evidence="8">cv. Finnish</strain>
    </source>
</reference>
<dbReference type="PANTHER" id="PTHR32170">
    <property type="entry name" value="PROTEASOME ACTIVATOR COMPLEX SUBUNIT 4"/>
    <property type="match status" value="1"/>
</dbReference>
<dbReference type="GO" id="GO:0016504">
    <property type="term" value="F:peptidase activator activity"/>
    <property type="evidence" value="ECO:0000318"/>
    <property type="project" value="GO_Central"/>
</dbReference>
<dbReference type="Gene3D" id="1.25.10.10">
    <property type="entry name" value="Leucine-rich Repeat Variant"/>
    <property type="match status" value="1"/>
</dbReference>
<accession>A0A0K9PH63</accession>
<dbReference type="PANTHER" id="PTHR32170:SF3">
    <property type="entry name" value="PROTEASOME ACTIVATOR COMPLEX SUBUNIT 4"/>
    <property type="match status" value="1"/>
</dbReference>
<gene>
    <name evidence="7" type="ORF">ZOSMA_262G00090</name>
</gene>
<feature type="domain" description="Proteasome activator Blm10 middle HEAT repeats region" evidence="6">
    <location>
        <begin position="274"/>
        <end position="578"/>
    </location>
</feature>
<keyword evidence="2" id="KW-0677">Repeat</keyword>
<dbReference type="SUPFAM" id="SSF48371">
    <property type="entry name" value="ARM repeat"/>
    <property type="match status" value="2"/>
</dbReference>
<comment type="caution">
    <text evidence="7">The sequence shown here is derived from an EMBL/GenBank/DDBJ whole genome shotgun (WGS) entry which is preliminary data.</text>
</comment>
<evidence type="ECO:0000256" key="3">
    <source>
        <dbReference type="ARBA" id="ARBA00022763"/>
    </source>
</evidence>
<sequence>MFFNNIFLEKNTDYIFVPIGSGRSSYPYSLDVPGITRLLFSSKMSIPTKAISKSIVYLLKPGSRAQEHLDKLLDLLEQFYHPSNGGRWTYSLERFLRNLIIIFGRRLKQEQLNTSGNKIAELHLGKSERASFVKAMMKLIERGQYSKVEALADTVALAMSFLSYVDPSLMLPFITSRFHLALATDTATHQLKAAIISIAFSGRPLSFSSVFPFSTGSMVSNDTSNELLTIAVSNALLGMDANDPPKTLAAMQLLCSVFSNLPILSDDDQLAVLTISFSEWLDKFFSRLFSLLRHLEPISVLTEGPQISTSSRTFLIEDHNYFSMLEILFGKLTQTLYIQALKKISKFVNTNVLPGATSEVGLLCSACVNANPKEAARHLIGPILLSVISSLKESPVSGYGGRGFSDSSFFPKASLSPALETSLEYHLKILSHAINYAGPALLSYKEELKDAIASAFEAPSWKVNVAGDNLLRTLFGSLVFYYPIEQYKCCKRHPFATALEDWVSCRVDEEENIPLRPIWHIPSKDELLLANELMDLHFRSALDDLLRICKNKIHSEAGNEKDHLKVTLLRILSCLHGVLSCLPDLLPSFEAGKSSDDYFLIAGAIGASVASRELREKAAKDMHVVCKYMLDDRSDDSILLILVIRIIDALANIGSLESDGLSFHAQAHKVESASLLEPSFNFITPSHAKGKKRPRWVFIDNVYMHNMLRSSHSLYHNFDIDSHLSPPDLLISLADDLLLLSLQRYETVRLIASRTLLQILKRWPSLLAKCVLSIMERLCDKNTPEHIVLGSCSLLTSQTILRNLTTDTKVFGDVQSGRASVFSTFLLGILSSSHHDSLKSQKAIIEVFIKYNVHFSGPPKSFFGATTVPSDHSEISDLILKISSMGFDSNGLHWRYNLMANRALLLLTLATKNKSNVPLEFFSKTTGHFLKNLQSELPQSRVLSVSALNCLLTGSAHKFFCNEQKIPYLSNVEDHDSYTPILDEIIRKVGFFENTLSSLSHVHVVSDEGTSNKGNIGAIQSSVDKTITFFYFDFSASWPRTPNWTSLLKTDSFYSSFARIFKRLVQENGPSVILALQNTLESFSISDEKSKQFIAAEAMAGILHSDIVDLSKSWDSWIMVLLQKIILSSAAVSTPEWAACLRYAVTGKGKYGMRAPVLRYKILDCLLNPLPKTVATNVISKRYIFLLSTFLEISPTRMSTQELQYHNRLIEELLHNMSHSSAQIREVIGGILSVLCSNIRCFESFAYGHVNNGSSSMADFHGHESWHWKLTHRLTEISENIQNSNHFTELHDSSDVTNENSFVNDELQRDVNIMETMLHFVISSLKSGRSSFLLDVIIELLLPIFSLQETSHKDLSILAKAAFELLKWNILPRSHLEKSIHLLSSFVCDSNWRTRFSCLSYLRCFMYRHVFVLTTDEKSQIWKCVETLLVDNQVEVREHAAGVLASLLKGGDDALVSDFRNRAFAVALSTHKKRKQRNWKSNHSIAATHGAVLALVASVLSAPYDMPSWLPDHVTLLARFINELSPVKNTVTKAIAEFRRTHADTWFVQKNSFTEEQLEILTDTSSSSYFA</sequence>
<feature type="domain" description="Proteasome activator complex subunit 4 C-terminal" evidence="5">
    <location>
        <begin position="1487"/>
        <end position="1571"/>
    </location>
</feature>